<sequence length="270" mass="28941">MRDTPLADNTFVRTLGQGAREVLALHCTIAHSGAWSGLATALEGEATFTAPDMPSHGRSADWDGRGDFFDQVTQLSAAHLTEPMDVIGHSFGGMLALRLAVEFPDLVRSAVLIEPVFFAVAIQDTPDLVRQHDEEAKPVSDALAAGNFEQAARLFNRMWGAQDGPRWPELPERTRAGMIRGIHVVPAVDDALFLDQKGMLNPGVLDRASMPVLILSGSETHPVMPAIGEGLARRLPNAGTGVVSGADHMVPITQPNQTAAVIRKFWGGLS</sequence>
<protein>
    <submittedName>
        <fullName evidence="2">Pimelyl-[acyl-carrier protein] methyl ester esterase</fullName>
        <ecNumber evidence="2">3.1.1.85</ecNumber>
    </submittedName>
</protein>
<dbReference type="GeneID" id="55491626"/>
<dbReference type="Proteomes" id="UP000050783">
    <property type="component" value="Unassembled WGS sequence"/>
</dbReference>
<dbReference type="InterPro" id="IPR050266">
    <property type="entry name" value="AB_hydrolase_sf"/>
</dbReference>
<keyword evidence="2" id="KW-0378">Hydrolase</keyword>
<dbReference type="STRING" id="81569.RUM4293_04536"/>
<reference evidence="2 3" key="1">
    <citation type="submission" date="2015-09" db="EMBL/GenBank/DDBJ databases">
        <authorList>
            <consortium name="Swine Surveillance"/>
        </authorList>
    </citation>
    <scope>NUCLEOTIDE SEQUENCE [LARGE SCALE GENOMIC DNA]</scope>
    <source>
        <strain evidence="2 3">CECT 4292</strain>
    </source>
</reference>
<dbReference type="OrthoDB" id="9804723at2"/>
<dbReference type="Gene3D" id="3.40.50.1820">
    <property type="entry name" value="alpha/beta hydrolase"/>
    <property type="match status" value="1"/>
</dbReference>
<evidence type="ECO:0000313" key="2">
    <source>
        <dbReference type="EMBL" id="CUH46139.1"/>
    </source>
</evidence>
<dbReference type="PRINTS" id="PR00111">
    <property type="entry name" value="ABHYDROLASE"/>
</dbReference>
<dbReference type="Pfam" id="PF12697">
    <property type="entry name" value="Abhydrolase_6"/>
    <property type="match status" value="1"/>
</dbReference>
<dbReference type="EC" id="3.1.1.85" evidence="2"/>
<proteinExistence type="predicted"/>
<feature type="domain" description="AB hydrolase-1" evidence="1">
    <location>
        <begin position="22"/>
        <end position="260"/>
    </location>
</feature>
<dbReference type="SUPFAM" id="SSF53474">
    <property type="entry name" value="alpha/beta-Hydrolases"/>
    <property type="match status" value="1"/>
</dbReference>
<dbReference type="EMBL" id="CYPU01000007">
    <property type="protein sequence ID" value="CUH46139.1"/>
    <property type="molecule type" value="Genomic_DNA"/>
</dbReference>
<accession>A0A0P1EBK6</accession>
<dbReference type="InterPro" id="IPR029058">
    <property type="entry name" value="AB_hydrolase_fold"/>
</dbReference>
<evidence type="ECO:0000259" key="1">
    <source>
        <dbReference type="Pfam" id="PF12697"/>
    </source>
</evidence>
<gene>
    <name evidence="2" type="primary">bioH_2</name>
    <name evidence="2" type="ORF">RUA4292_00303</name>
</gene>
<dbReference type="PANTHER" id="PTHR43798">
    <property type="entry name" value="MONOACYLGLYCEROL LIPASE"/>
    <property type="match status" value="1"/>
</dbReference>
<dbReference type="GO" id="GO:0090499">
    <property type="term" value="F:pimelyl-[acyl-carrier protein] methyl ester esterase activity"/>
    <property type="evidence" value="ECO:0007669"/>
    <property type="project" value="UniProtKB-EC"/>
</dbReference>
<dbReference type="AlphaFoldDB" id="A0A0P1EBK6"/>
<evidence type="ECO:0000313" key="3">
    <source>
        <dbReference type="Proteomes" id="UP000050783"/>
    </source>
</evidence>
<dbReference type="InterPro" id="IPR000073">
    <property type="entry name" value="AB_hydrolase_1"/>
</dbReference>
<name>A0A0P1EBK6_9RHOB</name>
<organism evidence="2 3">
    <name type="scientific">Ruegeria atlantica</name>
    <dbReference type="NCBI Taxonomy" id="81569"/>
    <lineage>
        <taxon>Bacteria</taxon>
        <taxon>Pseudomonadati</taxon>
        <taxon>Pseudomonadota</taxon>
        <taxon>Alphaproteobacteria</taxon>
        <taxon>Rhodobacterales</taxon>
        <taxon>Roseobacteraceae</taxon>
        <taxon>Ruegeria</taxon>
    </lineage>
</organism>
<dbReference type="RefSeq" id="WP_058276000.1">
    <property type="nucleotide sequence ID" value="NZ_CYPU01000007.1"/>
</dbReference>